<dbReference type="PANTHER" id="PTHR48207">
    <property type="entry name" value="SUCCINATE--HYDROXYMETHYLGLUTARATE COA-TRANSFERASE"/>
    <property type="match status" value="1"/>
</dbReference>
<dbReference type="Pfam" id="PF02515">
    <property type="entry name" value="CoA_transf_3"/>
    <property type="match status" value="1"/>
</dbReference>
<evidence type="ECO:0000256" key="1">
    <source>
        <dbReference type="ARBA" id="ARBA00022679"/>
    </source>
</evidence>
<reference evidence="2 3" key="1">
    <citation type="submission" date="2023-03" db="EMBL/GenBank/DDBJ databases">
        <title>Achromobacter spanius LIG8.</title>
        <authorList>
            <person name="Shrestha S."/>
        </authorList>
    </citation>
    <scope>NUCLEOTIDE SEQUENCE [LARGE SCALE GENOMIC DNA]</scope>
    <source>
        <strain evidence="2 3">LIG8</strain>
    </source>
</reference>
<accession>A0ABY8GQT6</accession>
<dbReference type="PANTHER" id="PTHR48207:SF3">
    <property type="entry name" value="SUCCINATE--HYDROXYMETHYLGLUTARATE COA-TRANSFERASE"/>
    <property type="match status" value="1"/>
</dbReference>
<organism evidence="2 3">
    <name type="scientific">Achromobacter spanius</name>
    <dbReference type="NCBI Taxonomy" id="217203"/>
    <lineage>
        <taxon>Bacteria</taxon>
        <taxon>Pseudomonadati</taxon>
        <taxon>Pseudomonadota</taxon>
        <taxon>Betaproteobacteria</taxon>
        <taxon>Burkholderiales</taxon>
        <taxon>Alcaligenaceae</taxon>
        <taxon>Achromobacter</taxon>
    </lineage>
</organism>
<dbReference type="Gene3D" id="3.30.1540.10">
    <property type="entry name" value="formyl-coa transferase, domain 3"/>
    <property type="match status" value="1"/>
</dbReference>
<dbReference type="InterPro" id="IPR023606">
    <property type="entry name" value="CoA-Trfase_III_dom_1_sf"/>
</dbReference>
<name>A0ABY8GQT6_9BURK</name>
<dbReference type="SUPFAM" id="SSF89796">
    <property type="entry name" value="CoA-transferase family III (CaiB/BaiF)"/>
    <property type="match status" value="1"/>
</dbReference>
<dbReference type="InterPro" id="IPR044855">
    <property type="entry name" value="CoA-Trfase_III_dom3_sf"/>
</dbReference>
<dbReference type="EMBL" id="CP121261">
    <property type="protein sequence ID" value="WFP06991.1"/>
    <property type="molecule type" value="Genomic_DNA"/>
</dbReference>
<dbReference type="Gene3D" id="3.40.50.10540">
    <property type="entry name" value="Crotonobetainyl-coa:carnitine coa-transferase, domain 1"/>
    <property type="match status" value="1"/>
</dbReference>
<proteinExistence type="predicted"/>
<protein>
    <submittedName>
        <fullName evidence="2">CaiB/BaiF CoA-transferase family protein</fullName>
    </submittedName>
</protein>
<keyword evidence="1" id="KW-0808">Transferase</keyword>
<evidence type="ECO:0000313" key="3">
    <source>
        <dbReference type="Proteomes" id="UP001214170"/>
    </source>
</evidence>
<gene>
    <name evidence="2" type="ORF">P8T11_22075</name>
</gene>
<dbReference type="Proteomes" id="UP001214170">
    <property type="component" value="Chromosome"/>
</dbReference>
<dbReference type="RefSeq" id="WP_268080017.1">
    <property type="nucleotide sequence ID" value="NZ_CP106885.1"/>
</dbReference>
<evidence type="ECO:0000313" key="2">
    <source>
        <dbReference type="EMBL" id="WFP06991.1"/>
    </source>
</evidence>
<keyword evidence="3" id="KW-1185">Reference proteome</keyword>
<dbReference type="InterPro" id="IPR050483">
    <property type="entry name" value="CoA-transferase_III_domain"/>
</dbReference>
<dbReference type="InterPro" id="IPR003673">
    <property type="entry name" value="CoA-Trfase_fam_III"/>
</dbReference>
<sequence length="409" mass="43813">MSQRPAPLTGIRVLDLTRVLAGPWCTQNLADLGAEVIKIERPGAGDDTRAWGPPYLKDEAGNDTTEAAYYLSANRNKMSVALDIASPRGAELVRELALQSDILVENFKVGGLKKYGLDYESLKAINPRLIYCSITGFGQTGPYASRPGYDFMIQGMGGLMSITGERDDLPGGGPQKAGVAVADLMTGMYSTVGILAALLERANSGLGQHIDMALLDCQVSMMANQNLNFMTSGVAPQRAGNAHQNLVPYQVFAAADGHLIVAVGNDSQFRNYCGAIGLPELSADPRFSTNPQRVKNRTELVPLLAERMATGARDHWLAALEAVGVPAGPINTLDQVYEDPHVLARNMKRELPHPAAGKVPMAASPLKFSDSPVEYRRPPPMLGEHTAQVLAEKLGLSAEDIQALAQSQP</sequence>